<dbReference type="Gene3D" id="1.10.10.60">
    <property type="entry name" value="Homeodomain-like"/>
    <property type="match status" value="6"/>
</dbReference>
<evidence type="ECO:0000259" key="2">
    <source>
        <dbReference type="SMART" id="SM00717"/>
    </source>
</evidence>
<dbReference type="InterPro" id="IPR044822">
    <property type="entry name" value="Myb_DNA-bind_4"/>
</dbReference>
<feature type="domain" description="Myb-like" evidence="2">
    <location>
        <begin position="1010"/>
        <end position="1074"/>
    </location>
</feature>
<evidence type="ECO:0000256" key="1">
    <source>
        <dbReference type="SAM" id="MobiDB-lite"/>
    </source>
</evidence>
<dbReference type="CDD" id="cd11657">
    <property type="entry name" value="TIN2_N"/>
    <property type="match status" value="1"/>
</dbReference>
<dbReference type="PANTHER" id="PTHR15512:SF2">
    <property type="match status" value="1"/>
</dbReference>
<dbReference type="EMBL" id="JAYMGO010000004">
    <property type="protein sequence ID" value="KAL1275391.1"/>
    <property type="molecule type" value="Genomic_DNA"/>
</dbReference>
<gene>
    <name evidence="3" type="ORF">QQF64_035014</name>
</gene>
<dbReference type="InterPro" id="IPR039098">
    <property type="entry name" value="TINF2"/>
</dbReference>
<accession>A0ABR3NFA2</accession>
<feature type="domain" description="Myb-like" evidence="2">
    <location>
        <begin position="514"/>
        <end position="578"/>
    </location>
</feature>
<feature type="domain" description="Myb-like" evidence="2">
    <location>
        <begin position="380"/>
        <end position="444"/>
    </location>
</feature>
<dbReference type="Pfam" id="PF13837">
    <property type="entry name" value="Myb_DNA-bind_4"/>
    <property type="match status" value="6"/>
</dbReference>
<dbReference type="Proteomes" id="UP001558613">
    <property type="component" value="Unassembled WGS sequence"/>
</dbReference>
<feature type="compositionally biased region" description="Basic residues" evidence="1">
    <location>
        <begin position="336"/>
        <end position="347"/>
    </location>
</feature>
<reference evidence="3 4" key="1">
    <citation type="submission" date="2023-09" db="EMBL/GenBank/DDBJ databases">
        <authorList>
            <person name="Wang M."/>
        </authorList>
    </citation>
    <scope>NUCLEOTIDE SEQUENCE [LARGE SCALE GENOMIC DNA]</scope>
    <source>
        <strain evidence="3">GT-2023</strain>
        <tissue evidence="3">Liver</tissue>
    </source>
</reference>
<sequence>MEALWTNKFEDPLSLMSFIIPPSRLLSAAMWQVTEQRQVKHYGMLEEFVTMVTETVPELLNYNQRTQLILGLRARRLLELCRGKHQIDLEDIQPHLDRVRALRVSEVVDEDMEESDACFLDLIRTLISNPEEREKFFQNIFPEEYGPKFDKNLQTLMEDFLLQFDLMISVPDLSQTVSWLRTYPSLLHKCLHSVSVPKQMKTLLEHHRANGNLLDNESDHSAHNSCTFSSQSLPPLVRVVISSDHTESGDPSESGADVDGNDRDDCHTSKTLSDPDTPGWMAKKRKFKVEIEERENEENDDDDDDDQNWPITGAGSIIKRSSYVDSSRDEKLNHTYTKKSSKKSSKKKRDDSADMSREFTFINHLGAYTEESSYQTSDASKVPWSEEETFSLIDIWGKDSVQRSLKDCARNRHIFNLISKKMFERGFTRTAEQCHTRIKRLKMSFRQCHENIVKGEKPEWKFYNVLEKILYRKESTEQEDTITDVSIPEEPSGQQAEDDTDWDVLGHVGLEGTRNIPWTDQETQTLIRIWGEDKTQRELRGVLQNGHIFAMISKKMAAHSYIRTAEQCQSRVKRLKLCFKQSYESKHIEGKETVEFKFYKQMERIMANEEPCSSQIKEEESTDMEYQVYKYQEIETAMNCMDDRKKVAWSDAETLILLQLWGNEQVQQNLQRCPHNGHIYSEISEKLNAHGYLRSAEQCHTRIKRLKISYRQCRDSMSSPEAERVEFKFYDLMEDIFQRNASSKVSGDNEPNNGIKSESLDTCNSVDQTTSWLDSETVALIDLWSENEVQEALRGSVHNIHVFTDIAEKLNNQGFFKTPEQCRWKIKNLTKNFRQCYERKKCGIEKVDCKYYDKLEQVLADEAFSMDVYDEDDHDAEYQQTAMVAVSESGRKMTWSDRETQALLDIWGDDRVQHSLMSCPKNRHIYRYISKRMMALGFSRTGVQCHSRVKRLKSQFYYDGREECKFYDQLEQIILKDRTSEGQDISELESITDSDSDSLALSKPLTADGPKLAWGDSETHTLISIWGSDAIQERLKGCIKRKPVFQQIALVMAEKGYSRTDEQCRSRIKRLKASYRQCLDNYRNEGEQSQRQLGEKALAGLQKHRAQSDFATLVWRGHENHILLDIWAEEYRPDLRCLAASIERVSGIDWHSKMRTALVLKPEVC</sequence>
<dbReference type="PANTHER" id="PTHR15512">
    <property type="entry name" value="TERF1-INTERACTING NUCLEAR FACTOR 2"/>
    <property type="match status" value="1"/>
</dbReference>
<evidence type="ECO:0000313" key="4">
    <source>
        <dbReference type="Proteomes" id="UP001558613"/>
    </source>
</evidence>
<feature type="domain" description="Myb-like" evidence="2">
    <location>
        <begin position="768"/>
        <end position="832"/>
    </location>
</feature>
<feature type="domain" description="Myb-like" evidence="2">
    <location>
        <begin position="891"/>
        <end position="955"/>
    </location>
</feature>
<feature type="compositionally biased region" description="Acidic residues" evidence="1">
    <location>
        <begin position="292"/>
        <end position="307"/>
    </location>
</feature>
<feature type="domain" description="Myb-like" evidence="2">
    <location>
        <begin position="645"/>
        <end position="709"/>
    </location>
</feature>
<dbReference type="InterPro" id="IPR001005">
    <property type="entry name" value="SANT/Myb"/>
</dbReference>
<proteinExistence type="predicted"/>
<name>A0ABR3NFA2_9TELE</name>
<organism evidence="3 4">
    <name type="scientific">Cirrhinus molitorella</name>
    <name type="common">mud carp</name>
    <dbReference type="NCBI Taxonomy" id="172907"/>
    <lineage>
        <taxon>Eukaryota</taxon>
        <taxon>Metazoa</taxon>
        <taxon>Chordata</taxon>
        <taxon>Craniata</taxon>
        <taxon>Vertebrata</taxon>
        <taxon>Euteleostomi</taxon>
        <taxon>Actinopterygii</taxon>
        <taxon>Neopterygii</taxon>
        <taxon>Teleostei</taxon>
        <taxon>Ostariophysi</taxon>
        <taxon>Cypriniformes</taxon>
        <taxon>Cyprinidae</taxon>
        <taxon>Labeoninae</taxon>
        <taxon>Labeonini</taxon>
        <taxon>Cirrhinus</taxon>
    </lineage>
</organism>
<feature type="region of interest" description="Disordered" evidence="1">
    <location>
        <begin position="244"/>
        <end position="353"/>
    </location>
</feature>
<dbReference type="SMART" id="SM00717">
    <property type="entry name" value="SANT"/>
    <property type="match status" value="6"/>
</dbReference>
<keyword evidence="4" id="KW-1185">Reference proteome</keyword>
<protein>
    <recommendedName>
        <fullName evidence="2">Myb-like domain-containing protein</fullName>
    </recommendedName>
</protein>
<evidence type="ECO:0000313" key="3">
    <source>
        <dbReference type="EMBL" id="KAL1275391.1"/>
    </source>
</evidence>
<dbReference type="InterPro" id="IPR029400">
    <property type="entry name" value="TINF2_N"/>
</dbReference>
<dbReference type="Pfam" id="PF14973">
    <property type="entry name" value="TINF2_N"/>
    <property type="match status" value="1"/>
</dbReference>
<comment type="caution">
    <text evidence="3">The sequence shown here is derived from an EMBL/GenBank/DDBJ whole genome shotgun (WGS) entry which is preliminary data.</text>
</comment>